<gene>
    <name evidence="3" type="ORF">AAG570_001413</name>
</gene>
<dbReference type="InterPro" id="IPR040155">
    <property type="entry name" value="CEBPZ/Mak21-like"/>
</dbReference>
<dbReference type="AlphaFoldDB" id="A0ABD0YQK8"/>
<dbReference type="PANTHER" id="PTHR12048:SF0">
    <property type="entry name" value="CCAAT_ENHANCER-BINDING PROTEIN ZETA"/>
    <property type="match status" value="1"/>
</dbReference>
<dbReference type="SUPFAM" id="SSF48371">
    <property type="entry name" value="ARM repeat"/>
    <property type="match status" value="1"/>
</dbReference>
<name>A0ABD0YQK8_9HEMI</name>
<feature type="domain" description="CCAAT-binding factor" evidence="2">
    <location>
        <begin position="261"/>
        <end position="471"/>
    </location>
</feature>
<dbReference type="EMBL" id="JBFDAA010000010">
    <property type="protein sequence ID" value="KAL1124792.1"/>
    <property type="molecule type" value="Genomic_DNA"/>
</dbReference>
<dbReference type="InterPro" id="IPR016024">
    <property type="entry name" value="ARM-type_fold"/>
</dbReference>
<evidence type="ECO:0000313" key="4">
    <source>
        <dbReference type="Proteomes" id="UP001558652"/>
    </source>
</evidence>
<keyword evidence="4" id="KW-1185">Reference proteome</keyword>
<accession>A0ABD0YQK8</accession>
<dbReference type="Pfam" id="PF03914">
    <property type="entry name" value="CBF"/>
    <property type="match status" value="1"/>
</dbReference>
<evidence type="ECO:0000256" key="1">
    <source>
        <dbReference type="ARBA" id="ARBA00007797"/>
    </source>
</evidence>
<dbReference type="Proteomes" id="UP001558652">
    <property type="component" value="Unassembled WGS sequence"/>
</dbReference>
<reference evidence="3 4" key="1">
    <citation type="submission" date="2024-07" db="EMBL/GenBank/DDBJ databases">
        <title>Chromosome-level genome assembly of the water stick insect Ranatra chinensis (Heteroptera: Nepidae).</title>
        <authorList>
            <person name="Liu X."/>
        </authorList>
    </citation>
    <scope>NUCLEOTIDE SEQUENCE [LARGE SCALE GENOMIC DNA]</scope>
    <source>
        <strain evidence="3">Cailab_2021Rc</strain>
        <tissue evidence="3">Muscle</tissue>
    </source>
</reference>
<protein>
    <recommendedName>
        <fullName evidence="2">CCAAT-binding factor domain-containing protein</fullName>
    </recommendedName>
</protein>
<comment type="caution">
    <text evidence="3">The sequence shown here is derived from an EMBL/GenBank/DDBJ whole genome shotgun (WGS) entry which is preliminary data.</text>
</comment>
<dbReference type="PANTHER" id="PTHR12048">
    <property type="entry name" value="CCAAT-BINDING FACTOR-RELATED"/>
    <property type="match status" value="1"/>
</dbReference>
<proteinExistence type="inferred from homology"/>
<dbReference type="GO" id="GO:0005634">
    <property type="term" value="C:nucleus"/>
    <property type="evidence" value="ECO:0007669"/>
    <property type="project" value="UniProtKB-ARBA"/>
</dbReference>
<evidence type="ECO:0000313" key="3">
    <source>
        <dbReference type="EMBL" id="KAL1124792.1"/>
    </source>
</evidence>
<sequence length="562" mass="64133">MVVSIQNSPVHNLNALNSLVGLVKVGKKRQCMEAMKVASQVFVEDLLRPDLKLRTLDRQPLKQLDELCGGDAIIRRKRLAAWAFEEKLKQLYNQFVMALATVSKDTLEVNREKSIATMSYLLESNPELEGVLLQNIINKLGDLSQKVVSKVIYCLTQLLRKHPNMKKVVMDETHKLLVRTNVGVRAQYYAICFLSQFVFTDKDRDVARHLITIYFGFFKTSIKMGEVNSRMMGALLMGVKRAYPFAKLTLQSSGGEENTKQLREHIDTLYKLVHVSKFNIALHTLALLHQVSSVTEDRLGESTHHALLINLLFKSLHGDENLDRVKAMIKRLLQICLNLPVPLTCGLLYMVSQLIKRRRSLACFETTAVPVLPSFLTEIKQEDDTDNLKNDYEDDGEEKYVDADTLQQCGGGTARGWYHCETVTNRQPRWANRLCYDGQARNPLFANADKTAYFELLSLANHFHPTVSLFANKILNHEIITYSGDPLTDFTLIRFLERFVFKNPKKTMMVKGMTNEQKGPDPKLAMRKYYQPEGAKSMPVTSKQYLSLAEKTVPVDELFLYK</sequence>
<organism evidence="3 4">
    <name type="scientific">Ranatra chinensis</name>
    <dbReference type="NCBI Taxonomy" id="642074"/>
    <lineage>
        <taxon>Eukaryota</taxon>
        <taxon>Metazoa</taxon>
        <taxon>Ecdysozoa</taxon>
        <taxon>Arthropoda</taxon>
        <taxon>Hexapoda</taxon>
        <taxon>Insecta</taxon>
        <taxon>Pterygota</taxon>
        <taxon>Neoptera</taxon>
        <taxon>Paraneoptera</taxon>
        <taxon>Hemiptera</taxon>
        <taxon>Heteroptera</taxon>
        <taxon>Panheteroptera</taxon>
        <taxon>Nepomorpha</taxon>
        <taxon>Nepidae</taxon>
        <taxon>Ranatrinae</taxon>
        <taxon>Ranatra</taxon>
    </lineage>
</organism>
<comment type="similarity">
    <text evidence="1">Belongs to the CBF/MAK21 family.</text>
</comment>
<dbReference type="InterPro" id="IPR005612">
    <property type="entry name" value="CCAAT-binding_factor"/>
</dbReference>
<evidence type="ECO:0000259" key="2">
    <source>
        <dbReference type="Pfam" id="PF03914"/>
    </source>
</evidence>